<accession>A0AA86N065</accession>
<dbReference type="KEGG" id="nti:DNFV4_02678"/>
<evidence type="ECO:0000256" key="5">
    <source>
        <dbReference type="ARBA" id="ARBA00023136"/>
    </source>
</evidence>
<dbReference type="InterPro" id="IPR052159">
    <property type="entry name" value="Competence_DNA_uptake"/>
</dbReference>
<feature type="transmembrane region" description="Helical" evidence="6">
    <location>
        <begin position="413"/>
        <end position="433"/>
    </location>
</feature>
<feature type="transmembrane region" description="Helical" evidence="6">
    <location>
        <begin position="507"/>
        <end position="526"/>
    </location>
</feature>
<dbReference type="InterPro" id="IPR036866">
    <property type="entry name" value="RibonucZ/Hydroxyglut_hydro"/>
</dbReference>
<organism evidence="10 11">
    <name type="scientific">Nitrospira tepida</name>
    <dbReference type="NCBI Taxonomy" id="2973512"/>
    <lineage>
        <taxon>Bacteria</taxon>
        <taxon>Pseudomonadati</taxon>
        <taxon>Nitrospirota</taxon>
        <taxon>Nitrospiria</taxon>
        <taxon>Nitrospirales</taxon>
        <taxon>Nitrospiraceae</taxon>
        <taxon>Nitrospira</taxon>
    </lineage>
</organism>
<feature type="transmembrane region" description="Helical" evidence="6">
    <location>
        <begin position="296"/>
        <end position="314"/>
    </location>
</feature>
<feature type="transmembrane region" description="Helical" evidence="6">
    <location>
        <begin position="20"/>
        <end position="40"/>
    </location>
</feature>
<feature type="transmembrane region" description="Helical" evidence="6">
    <location>
        <begin position="52"/>
        <end position="71"/>
    </location>
</feature>
<dbReference type="EMBL" id="OX365700">
    <property type="protein sequence ID" value="CAI4032249.1"/>
    <property type="molecule type" value="Genomic_DNA"/>
</dbReference>
<feature type="domain" description="DUF4131" evidence="9">
    <location>
        <begin position="20"/>
        <end position="178"/>
    </location>
</feature>
<reference evidence="10" key="1">
    <citation type="submission" date="2022-10" db="EMBL/GenBank/DDBJ databases">
        <authorList>
            <person name="Koch H."/>
        </authorList>
    </citation>
    <scope>NUCLEOTIDE SEQUENCE</scope>
    <source>
        <strain evidence="10">DNF</strain>
    </source>
</reference>
<gene>
    <name evidence="10" type="ORF">DNFV4_02678</name>
</gene>
<feature type="transmembrane region" description="Helical" evidence="6">
    <location>
        <begin position="252"/>
        <end position="275"/>
    </location>
</feature>
<keyword evidence="2" id="KW-1003">Cell membrane</keyword>
<dbReference type="PANTHER" id="PTHR30619:SF1">
    <property type="entry name" value="RECOMBINATION PROTEIN 2"/>
    <property type="match status" value="1"/>
</dbReference>
<dbReference type="NCBIfam" id="TIGR00360">
    <property type="entry name" value="ComEC_N-term"/>
    <property type="match status" value="1"/>
</dbReference>
<feature type="transmembrane region" description="Helical" evidence="6">
    <location>
        <begin position="320"/>
        <end position="337"/>
    </location>
</feature>
<feature type="domain" description="ComEC/Rec2-related protein" evidence="8">
    <location>
        <begin position="228"/>
        <end position="525"/>
    </location>
</feature>
<keyword evidence="11" id="KW-1185">Reference proteome</keyword>
<dbReference type="PANTHER" id="PTHR30619">
    <property type="entry name" value="DNA INTERNALIZATION/COMPETENCE PROTEIN COMEC/REC2"/>
    <property type="match status" value="1"/>
</dbReference>
<keyword evidence="4 6" id="KW-1133">Transmembrane helix</keyword>
<feature type="transmembrane region" description="Helical" evidence="6">
    <location>
        <begin position="533"/>
        <end position="551"/>
    </location>
</feature>
<dbReference type="InterPro" id="IPR035681">
    <property type="entry name" value="ComA-like_MBL"/>
</dbReference>
<keyword evidence="3 6" id="KW-0812">Transmembrane</keyword>
<evidence type="ECO:0000256" key="1">
    <source>
        <dbReference type="ARBA" id="ARBA00004651"/>
    </source>
</evidence>
<feature type="domain" description="Metallo-beta-lactamase" evidence="7">
    <location>
        <begin position="568"/>
        <end position="651"/>
    </location>
</feature>
<dbReference type="CDD" id="cd07731">
    <property type="entry name" value="ComA-like_MBL-fold"/>
    <property type="match status" value="1"/>
</dbReference>
<evidence type="ECO:0000313" key="11">
    <source>
        <dbReference type="Proteomes" id="UP001179121"/>
    </source>
</evidence>
<dbReference type="RefSeq" id="WP_289268988.1">
    <property type="nucleotide sequence ID" value="NZ_OX365700.1"/>
</dbReference>
<evidence type="ECO:0000259" key="8">
    <source>
        <dbReference type="Pfam" id="PF03772"/>
    </source>
</evidence>
<dbReference type="GO" id="GO:0030420">
    <property type="term" value="P:establishment of competence for transformation"/>
    <property type="evidence" value="ECO:0007669"/>
    <property type="project" value="InterPro"/>
</dbReference>
<evidence type="ECO:0000256" key="6">
    <source>
        <dbReference type="SAM" id="Phobius"/>
    </source>
</evidence>
<dbReference type="InterPro" id="IPR001279">
    <property type="entry name" value="Metallo-B-lactamas"/>
</dbReference>
<dbReference type="GO" id="GO:0005886">
    <property type="term" value="C:plasma membrane"/>
    <property type="evidence" value="ECO:0007669"/>
    <property type="project" value="UniProtKB-SubCell"/>
</dbReference>
<dbReference type="InterPro" id="IPR004477">
    <property type="entry name" value="ComEC_N"/>
</dbReference>
<name>A0AA86N065_9BACT</name>
<feature type="transmembrane region" description="Helical" evidence="6">
    <location>
        <begin position="445"/>
        <end position="471"/>
    </location>
</feature>
<dbReference type="SUPFAM" id="SSF56281">
    <property type="entry name" value="Metallo-hydrolase/oxidoreductase"/>
    <property type="match status" value="1"/>
</dbReference>
<dbReference type="Proteomes" id="UP001179121">
    <property type="component" value="Chromosome"/>
</dbReference>
<dbReference type="Pfam" id="PF03772">
    <property type="entry name" value="Competence"/>
    <property type="match status" value="1"/>
</dbReference>
<dbReference type="InterPro" id="IPR025405">
    <property type="entry name" value="DUF4131"/>
</dbReference>
<dbReference type="InterPro" id="IPR004797">
    <property type="entry name" value="Competence_ComEC/Rec2"/>
</dbReference>
<dbReference type="Pfam" id="PF13567">
    <property type="entry name" value="DUF4131"/>
    <property type="match status" value="1"/>
</dbReference>
<evidence type="ECO:0000259" key="7">
    <source>
        <dbReference type="Pfam" id="PF00753"/>
    </source>
</evidence>
<proteinExistence type="predicted"/>
<evidence type="ECO:0000256" key="3">
    <source>
        <dbReference type="ARBA" id="ARBA00022692"/>
    </source>
</evidence>
<sequence>MLALLTACFLLGLLMGSYLPFFPVTVFCLLVVIGLAVTRLEWKERIAAREGLLCFAVVLAGTCYWPAYNFAASGGISLPPSIDEEPTRIVGRVTEPVRRISGQHILVIEVSETGPPPVATPILGRVRLTWRQPDVPVLQGDVIEYQGRLHPPHGLNNPGGFDFAAYLAGQGIVAVSSFTGPGRLHRLESGLDSWRWAPWATIDSWRLLVQQAAEASLDQPLRGLFLGIILGEQHELPARIRDAFMTTGTVHILSISGSHLGLIAFLTFVIVRALCRPLPNRWTLTLNRWRLTGTRLAILATVPVVVGYALLAGAEVATRRALVMVLAFLFAAWSGRDKPLLPILSLTALSMLLVNPQALFDVSFQLSYLSVLAIALYLSLRAEDPESDSSSFDPAPTVPLRSFRPNWGRAGQWLIQSLLLSLAITLVTLPLVARYFHQFAWISPFANLVIVPLAGFVVVPVGLVSALWLLASGGEGLPLVQLNEAVLRLLTNTTELWATIPAVDRHVAAPSLLMLCAYYALLALTVRPDSQKPTRLAAIGSLAVLLLWWAMSPVTTLLPGQVRVTFLDVGQGDATVIQLAGDQDDQRDQTIVIDGGGHYGQFDLGASVVGPYLWDQGIHRIDHLIGTHPQLDHIGGIPWLIRHFEVARYWGNGVPRSEAFYLDLRQALSEKGLNELIPAAGETIAAEGGCVLSIVSPMPSEITPVGVEWSPRSGSALNNLSVASRLECGAASFLFAADLERPSLARLVQQGLAPRTQVVKVPHHGAASSLDLAWMRATAPEIAVLSVGRYNPYRHPHPQVLASYQAQGSLLFRTDRDGAITITGSAGSQHLLISSASQLKFERVSLTKTVWEQERRNYHRVCLRQFGPACWRAREPERLRPDPPNRTSSY</sequence>
<evidence type="ECO:0000259" key="9">
    <source>
        <dbReference type="Pfam" id="PF13567"/>
    </source>
</evidence>
<keyword evidence="5 6" id="KW-0472">Membrane</keyword>
<dbReference type="NCBIfam" id="TIGR00361">
    <property type="entry name" value="ComEC_Rec2"/>
    <property type="match status" value="1"/>
</dbReference>
<evidence type="ECO:0000313" key="10">
    <source>
        <dbReference type="EMBL" id="CAI4032249.1"/>
    </source>
</evidence>
<evidence type="ECO:0000256" key="2">
    <source>
        <dbReference type="ARBA" id="ARBA00022475"/>
    </source>
</evidence>
<evidence type="ECO:0000256" key="4">
    <source>
        <dbReference type="ARBA" id="ARBA00022989"/>
    </source>
</evidence>
<comment type="subcellular location">
    <subcellularLocation>
        <location evidence="1">Cell membrane</location>
        <topology evidence="1">Multi-pass membrane protein</topology>
    </subcellularLocation>
</comment>
<protein>
    <submittedName>
        <fullName evidence="10">DNA internalization-related competence protein ComEC/Rec2</fullName>
    </submittedName>
</protein>
<dbReference type="AlphaFoldDB" id="A0AA86N065"/>
<dbReference type="Pfam" id="PF00753">
    <property type="entry name" value="Lactamase_B"/>
    <property type="match status" value="1"/>
</dbReference>
<dbReference type="Gene3D" id="3.60.15.10">
    <property type="entry name" value="Ribonuclease Z/Hydroxyacylglutathione hydrolase-like"/>
    <property type="match status" value="1"/>
</dbReference>